<gene>
    <name evidence="1" type="ORF">GCM10011505_26190</name>
</gene>
<evidence type="ECO:0000313" key="1">
    <source>
        <dbReference type="EMBL" id="GGB43636.1"/>
    </source>
</evidence>
<evidence type="ECO:0000313" key="2">
    <source>
        <dbReference type="Proteomes" id="UP000603352"/>
    </source>
</evidence>
<dbReference type="EMBL" id="BMDZ01000029">
    <property type="protein sequence ID" value="GGB43636.1"/>
    <property type="molecule type" value="Genomic_DNA"/>
</dbReference>
<protein>
    <recommendedName>
        <fullName evidence="3">Lipoprotein</fullName>
    </recommendedName>
</protein>
<name>A0ABQ1IKB0_9PROT</name>
<evidence type="ECO:0008006" key="3">
    <source>
        <dbReference type="Google" id="ProtNLM"/>
    </source>
</evidence>
<comment type="caution">
    <text evidence="1">The sequence shown here is derived from an EMBL/GenBank/DDBJ whole genome shotgun (WGS) entry which is preliminary data.</text>
</comment>
<reference evidence="2" key="1">
    <citation type="journal article" date="2019" name="Int. J. Syst. Evol. Microbiol.">
        <title>The Global Catalogue of Microorganisms (GCM) 10K type strain sequencing project: providing services to taxonomists for standard genome sequencing and annotation.</title>
        <authorList>
            <consortium name="The Broad Institute Genomics Platform"/>
            <consortium name="The Broad Institute Genome Sequencing Center for Infectious Disease"/>
            <person name="Wu L."/>
            <person name="Ma J."/>
        </authorList>
    </citation>
    <scope>NUCLEOTIDE SEQUENCE [LARGE SCALE GENOMIC DNA]</scope>
    <source>
        <strain evidence="2">CGMCC 1.10188</strain>
    </source>
</reference>
<sequence>MMFRTTFRQVTPSRRQGRRAALLLVASLGALVAACSGPTPYQPLLHGEGYANQRLEDNRFRVSFAGNAATDRATVEDYLLYRAAEITLQTGHDFFIVVSRDVEPDRRYSYNPPPAWGWGWGSGRGAGYGVGMSTGSAEADTRYTAWLEILVYAGRKPDQPDAYDARQITQAIAPGLRRPRVD</sequence>
<dbReference type="NCBIfam" id="NF047637">
    <property type="entry name" value="lipo_CC0125"/>
    <property type="match status" value="1"/>
</dbReference>
<dbReference type="PROSITE" id="PS51257">
    <property type="entry name" value="PROKAR_LIPOPROTEIN"/>
    <property type="match status" value="1"/>
</dbReference>
<keyword evidence="2" id="KW-1185">Reference proteome</keyword>
<proteinExistence type="predicted"/>
<accession>A0ABQ1IKB0</accession>
<organism evidence="1 2">
    <name type="scientific">Tistrella bauzanensis</name>
    <dbReference type="NCBI Taxonomy" id="657419"/>
    <lineage>
        <taxon>Bacteria</taxon>
        <taxon>Pseudomonadati</taxon>
        <taxon>Pseudomonadota</taxon>
        <taxon>Alphaproteobacteria</taxon>
        <taxon>Geminicoccales</taxon>
        <taxon>Geminicoccaceae</taxon>
        <taxon>Tistrella</taxon>
    </lineage>
</organism>
<dbReference type="Proteomes" id="UP000603352">
    <property type="component" value="Unassembled WGS sequence"/>
</dbReference>